<reference evidence="3" key="1">
    <citation type="submission" date="2024-07" db="EMBL/GenBank/DDBJ databases">
        <title>Two chromosome-level genome assemblies of Korean endemic species Abeliophyllum distichum and Forsythia ovata (Oleaceae).</title>
        <authorList>
            <person name="Jang H."/>
        </authorList>
    </citation>
    <scope>NUCLEOTIDE SEQUENCE [LARGE SCALE GENOMIC DNA]</scope>
</reference>
<comment type="caution">
    <text evidence="2">The sequence shown here is derived from an EMBL/GenBank/DDBJ whole genome shotgun (WGS) entry which is preliminary data.</text>
</comment>
<evidence type="ECO:0000313" key="3">
    <source>
        <dbReference type="Proteomes" id="UP001604336"/>
    </source>
</evidence>
<sequence length="136" mass="15100">MTAARMVVALNDVLVSGQEVAGESSIEGNGGDRTKTHSWDMFAKPIGDLEKRLSSPQLKDLGLYPAMRTESFQKLKKIASNTLEAANKEKSKLVAEALARQEEVSRLKPEFEEFQKEKAEAEAHMDSSLGRDRSFE</sequence>
<dbReference type="EMBL" id="JBFOLK010000012">
    <property type="protein sequence ID" value="KAL2471231.1"/>
    <property type="molecule type" value="Genomic_DNA"/>
</dbReference>
<proteinExistence type="predicted"/>
<dbReference type="AlphaFoldDB" id="A0ABD1Q4V2"/>
<evidence type="ECO:0000256" key="1">
    <source>
        <dbReference type="SAM" id="MobiDB-lite"/>
    </source>
</evidence>
<accession>A0ABD1Q4V2</accession>
<organism evidence="2 3">
    <name type="scientific">Abeliophyllum distichum</name>
    <dbReference type="NCBI Taxonomy" id="126358"/>
    <lineage>
        <taxon>Eukaryota</taxon>
        <taxon>Viridiplantae</taxon>
        <taxon>Streptophyta</taxon>
        <taxon>Embryophyta</taxon>
        <taxon>Tracheophyta</taxon>
        <taxon>Spermatophyta</taxon>
        <taxon>Magnoliopsida</taxon>
        <taxon>eudicotyledons</taxon>
        <taxon>Gunneridae</taxon>
        <taxon>Pentapetalae</taxon>
        <taxon>asterids</taxon>
        <taxon>lamiids</taxon>
        <taxon>Lamiales</taxon>
        <taxon>Oleaceae</taxon>
        <taxon>Forsythieae</taxon>
        <taxon>Abeliophyllum</taxon>
    </lineage>
</organism>
<name>A0ABD1Q4V2_9LAMI</name>
<gene>
    <name evidence="2" type="ORF">Adt_39367</name>
</gene>
<dbReference type="Proteomes" id="UP001604336">
    <property type="component" value="Unassembled WGS sequence"/>
</dbReference>
<feature type="region of interest" description="Disordered" evidence="1">
    <location>
        <begin position="115"/>
        <end position="136"/>
    </location>
</feature>
<protein>
    <submittedName>
        <fullName evidence="2">Uncharacterized protein</fullName>
    </submittedName>
</protein>
<evidence type="ECO:0000313" key="2">
    <source>
        <dbReference type="EMBL" id="KAL2471231.1"/>
    </source>
</evidence>
<keyword evidence="3" id="KW-1185">Reference proteome</keyword>